<dbReference type="EMBL" id="JABWDY010039141">
    <property type="protein sequence ID" value="KAF5179186.1"/>
    <property type="molecule type" value="Genomic_DNA"/>
</dbReference>
<feature type="compositionally biased region" description="Polar residues" evidence="1">
    <location>
        <begin position="86"/>
        <end position="105"/>
    </location>
</feature>
<feature type="compositionally biased region" description="Basic and acidic residues" evidence="1">
    <location>
        <begin position="10"/>
        <end position="27"/>
    </location>
</feature>
<sequence length="134" mass="15104">MNKVRNKPNKSREEETSRRSRSEDGDSARSQLIQICRLLRAPYQTLPVHDSLDSIGNRPSISPKPTLNEALHSPQLSRQRSEDRSYQLTSEAYLNHPSASRQCTPGSEAPEPAVAAYDPRKEVPAKRLLDQMPL</sequence>
<keyword evidence="3" id="KW-1185">Reference proteome</keyword>
<protein>
    <submittedName>
        <fullName evidence="2">Uncharacterized protein</fullName>
    </submittedName>
</protein>
<proteinExistence type="predicted"/>
<organism evidence="2 3">
    <name type="scientific">Thalictrum thalictroides</name>
    <name type="common">Rue-anemone</name>
    <name type="synonym">Anemone thalictroides</name>
    <dbReference type="NCBI Taxonomy" id="46969"/>
    <lineage>
        <taxon>Eukaryota</taxon>
        <taxon>Viridiplantae</taxon>
        <taxon>Streptophyta</taxon>
        <taxon>Embryophyta</taxon>
        <taxon>Tracheophyta</taxon>
        <taxon>Spermatophyta</taxon>
        <taxon>Magnoliopsida</taxon>
        <taxon>Ranunculales</taxon>
        <taxon>Ranunculaceae</taxon>
        <taxon>Thalictroideae</taxon>
        <taxon>Thalictrum</taxon>
    </lineage>
</organism>
<dbReference type="Proteomes" id="UP000554482">
    <property type="component" value="Unassembled WGS sequence"/>
</dbReference>
<dbReference type="AlphaFoldDB" id="A0A7J6V2J8"/>
<comment type="caution">
    <text evidence="2">The sequence shown here is derived from an EMBL/GenBank/DDBJ whole genome shotgun (WGS) entry which is preliminary data.</text>
</comment>
<evidence type="ECO:0000256" key="1">
    <source>
        <dbReference type="SAM" id="MobiDB-lite"/>
    </source>
</evidence>
<gene>
    <name evidence="2" type="ORF">FRX31_031226</name>
</gene>
<evidence type="ECO:0000313" key="2">
    <source>
        <dbReference type="EMBL" id="KAF5179186.1"/>
    </source>
</evidence>
<name>A0A7J6V2J8_THATH</name>
<reference evidence="2 3" key="1">
    <citation type="submission" date="2020-06" db="EMBL/GenBank/DDBJ databases">
        <title>Transcriptomic and genomic resources for Thalictrum thalictroides and T. hernandezii: Facilitating candidate gene discovery in an emerging model plant lineage.</title>
        <authorList>
            <person name="Arias T."/>
            <person name="Riano-Pachon D.M."/>
            <person name="Di Stilio V.S."/>
        </authorList>
    </citation>
    <scope>NUCLEOTIDE SEQUENCE [LARGE SCALE GENOMIC DNA]</scope>
    <source>
        <strain evidence="3">cv. WT478/WT964</strain>
        <tissue evidence="2">Leaves</tissue>
    </source>
</reference>
<evidence type="ECO:0000313" key="3">
    <source>
        <dbReference type="Proteomes" id="UP000554482"/>
    </source>
</evidence>
<accession>A0A7J6V2J8</accession>
<feature type="compositionally biased region" description="Basic and acidic residues" evidence="1">
    <location>
        <begin position="118"/>
        <end position="134"/>
    </location>
</feature>
<feature type="region of interest" description="Disordered" evidence="1">
    <location>
        <begin position="46"/>
        <end position="134"/>
    </location>
</feature>
<feature type="region of interest" description="Disordered" evidence="1">
    <location>
        <begin position="1"/>
        <end position="29"/>
    </location>
</feature>